<name>A0A200QUF6_MACCD</name>
<dbReference type="GO" id="GO:0016020">
    <property type="term" value="C:membrane"/>
    <property type="evidence" value="ECO:0007669"/>
    <property type="project" value="TreeGrafter"/>
</dbReference>
<evidence type="ECO:0000256" key="2">
    <source>
        <dbReference type="ARBA" id="ARBA00022857"/>
    </source>
</evidence>
<dbReference type="Gene3D" id="3.40.50.720">
    <property type="entry name" value="NAD(P)-binding Rossmann-like Domain"/>
    <property type="match status" value="1"/>
</dbReference>
<dbReference type="PRINTS" id="PR00080">
    <property type="entry name" value="SDRFAMILY"/>
</dbReference>
<organism evidence="5 6">
    <name type="scientific">Macleaya cordata</name>
    <name type="common">Five-seeded plume-poppy</name>
    <name type="synonym">Bocconia cordata</name>
    <dbReference type="NCBI Taxonomy" id="56857"/>
    <lineage>
        <taxon>Eukaryota</taxon>
        <taxon>Viridiplantae</taxon>
        <taxon>Streptophyta</taxon>
        <taxon>Embryophyta</taxon>
        <taxon>Tracheophyta</taxon>
        <taxon>Spermatophyta</taxon>
        <taxon>Magnoliopsida</taxon>
        <taxon>Ranunculales</taxon>
        <taxon>Papaveraceae</taxon>
        <taxon>Papaveroideae</taxon>
        <taxon>Macleaya</taxon>
    </lineage>
</organism>
<reference evidence="5 6" key="1">
    <citation type="journal article" date="2017" name="Mol. Plant">
        <title>The Genome of Medicinal Plant Macleaya cordata Provides New Insights into Benzylisoquinoline Alkaloids Metabolism.</title>
        <authorList>
            <person name="Liu X."/>
            <person name="Liu Y."/>
            <person name="Huang P."/>
            <person name="Ma Y."/>
            <person name="Qing Z."/>
            <person name="Tang Q."/>
            <person name="Cao H."/>
            <person name="Cheng P."/>
            <person name="Zheng Y."/>
            <person name="Yuan Z."/>
            <person name="Zhou Y."/>
            <person name="Liu J."/>
            <person name="Tang Z."/>
            <person name="Zhuo Y."/>
            <person name="Zhang Y."/>
            <person name="Yu L."/>
            <person name="Huang J."/>
            <person name="Yang P."/>
            <person name="Peng Q."/>
            <person name="Zhang J."/>
            <person name="Jiang W."/>
            <person name="Zhang Z."/>
            <person name="Lin K."/>
            <person name="Ro D.K."/>
            <person name="Chen X."/>
            <person name="Xiong X."/>
            <person name="Shang Y."/>
            <person name="Huang S."/>
            <person name="Zeng J."/>
        </authorList>
    </citation>
    <scope>NUCLEOTIDE SEQUENCE [LARGE SCALE GENOMIC DNA]</scope>
    <source>
        <strain evidence="6">cv. BLH2017</strain>
        <tissue evidence="5">Root</tissue>
    </source>
</reference>
<proteinExistence type="inferred from homology"/>
<comment type="caution">
    <text evidence="5">The sequence shown here is derived from an EMBL/GenBank/DDBJ whole genome shotgun (WGS) entry which is preliminary data.</text>
</comment>
<gene>
    <name evidence="5" type="ORF">BVC80_1787g181</name>
</gene>
<dbReference type="PANTHER" id="PTHR43490:SF73">
    <property type="entry name" value="OS07G0685800 PROTEIN"/>
    <property type="match status" value="1"/>
</dbReference>
<evidence type="ECO:0000313" key="6">
    <source>
        <dbReference type="Proteomes" id="UP000195402"/>
    </source>
</evidence>
<dbReference type="Proteomes" id="UP000195402">
    <property type="component" value="Unassembled WGS sequence"/>
</dbReference>
<dbReference type="STRING" id="56857.A0A200QUF6"/>
<evidence type="ECO:0000256" key="1">
    <source>
        <dbReference type="ARBA" id="ARBA00006484"/>
    </source>
</evidence>
<sequence length="312" mass="34301">MECGATQNPTKILLALLISSKGKLLGGNKGIGLEICRQLASNGIIVVLTARDEERGIRAVEDLKGSGIPDVIFHQLDVKDPTSITSLANFIETHFRKLDILVNNAGDNGLIVEGEAMKALNFRGGNLKDENANLLKGVVEETYERTEECVETNYYGTKRVTEALLPLLQLSNSARIVNVSSIYGQLKFISNEKIKEELNNVDCLTIERIDELMRKFLKDFREGTLKTNGWPVAISAYKVSKAAINAFTRILARKFPTFCINAVHPGLVKTDLSFNRGNLTAEEGAKAPVMLALLPSNGPSGCYFDQMEMSTF</sequence>
<dbReference type="OrthoDB" id="1933717at2759"/>
<dbReference type="Pfam" id="PF00106">
    <property type="entry name" value="adh_short"/>
    <property type="match status" value="1"/>
</dbReference>
<keyword evidence="3" id="KW-0560">Oxidoreductase</keyword>
<evidence type="ECO:0000256" key="3">
    <source>
        <dbReference type="ARBA" id="ARBA00023002"/>
    </source>
</evidence>
<evidence type="ECO:0000256" key="4">
    <source>
        <dbReference type="RuleBase" id="RU000363"/>
    </source>
</evidence>
<accession>A0A200QUF6</accession>
<dbReference type="InterPro" id="IPR036291">
    <property type="entry name" value="NAD(P)-bd_dom_sf"/>
</dbReference>
<dbReference type="GO" id="GO:0016491">
    <property type="term" value="F:oxidoreductase activity"/>
    <property type="evidence" value="ECO:0007669"/>
    <property type="project" value="UniProtKB-KW"/>
</dbReference>
<dbReference type="PRINTS" id="PR00081">
    <property type="entry name" value="GDHRDH"/>
</dbReference>
<evidence type="ECO:0000313" key="5">
    <source>
        <dbReference type="EMBL" id="OVA14093.1"/>
    </source>
</evidence>
<dbReference type="EMBL" id="MVGT01001064">
    <property type="protein sequence ID" value="OVA14093.1"/>
    <property type="molecule type" value="Genomic_DNA"/>
</dbReference>
<keyword evidence="6" id="KW-1185">Reference proteome</keyword>
<dbReference type="PANTHER" id="PTHR43490">
    <property type="entry name" value="(+)-NEOMENTHOL DEHYDROGENASE"/>
    <property type="match status" value="1"/>
</dbReference>
<dbReference type="InterPro" id="IPR002347">
    <property type="entry name" value="SDR_fam"/>
</dbReference>
<dbReference type="InParanoid" id="A0A200QUF6"/>
<dbReference type="SUPFAM" id="SSF51735">
    <property type="entry name" value="NAD(P)-binding Rossmann-fold domains"/>
    <property type="match status" value="1"/>
</dbReference>
<comment type="similarity">
    <text evidence="1 4">Belongs to the short-chain dehydrogenases/reductases (SDR) family.</text>
</comment>
<dbReference type="OMA" id="CLTIERI"/>
<keyword evidence="2" id="KW-0521">NADP</keyword>
<dbReference type="AlphaFoldDB" id="A0A200QUF6"/>
<protein>
    <submittedName>
        <fullName evidence="5">Short-chain dehydrogenase/reductase SDR</fullName>
    </submittedName>
</protein>